<reference evidence="1 2" key="1">
    <citation type="submission" date="2017-03" db="EMBL/GenBank/DDBJ databases">
        <title>Genome sequence of Sphingomonas dokdonensis DSM 21029.</title>
        <authorList>
            <person name="Poehlein A."/>
            <person name="Wuebbeler J.H."/>
            <person name="Steinbuechel A."/>
            <person name="Daniel R."/>
        </authorList>
    </citation>
    <scope>NUCLEOTIDE SEQUENCE [LARGE SCALE GENOMIC DNA]</scope>
    <source>
        <strain evidence="1 2">DSM 21029</strain>
    </source>
</reference>
<sequence>MADGRAAGYACVMEQQGASGTGDQSTTKPIEVSTLVRALEASWDHLTAFRGDTRAGNPAFGQCYPTSRVVQWFYPEYEIAKGEIWTGASLEEHYWNVRRVHGEDEFLDLSWRQFPSGSTIRGFSLLDRQAPGDSVRAKDRCALLLGRVLFYLSRHSKDSPS</sequence>
<gene>
    <name evidence="1" type="ORF">SPDO_31220</name>
</gene>
<dbReference type="RefSeq" id="WP_088368439.1">
    <property type="nucleotide sequence ID" value="NZ_NBBI01000010.1"/>
</dbReference>
<dbReference type="OrthoDB" id="9792518at2"/>
<accession>A0A245ZDH1</accession>
<organism evidence="1 2">
    <name type="scientific">Sphingomonas dokdonensis</name>
    <dbReference type="NCBI Taxonomy" id="344880"/>
    <lineage>
        <taxon>Bacteria</taxon>
        <taxon>Pseudomonadati</taxon>
        <taxon>Pseudomonadota</taxon>
        <taxon>Alphaproteobacteria</taxon>
        <taxon>Sphingomonadales</taxon>
        <taxon>Sphingomonadaceae</taxon>
        <taxon>Sphingomonas</taxon>
    </lineage>
</organism>
<dbReference type="Pfam" id="PF24585">
    <property type="entry name" value="YunG"/>
    <property type="match status" value="1"/>
</dbReference>
<dbReference type="Proteomes" id="UP000197290">
    <property type="component" value="Unassembled WGS sequence"/>
</dbReference>
<comment type="caution">
    <text evidence="1">The sequence shown here is derived from an EMBL/GenBank/DDBJ whole genome shotgun (WGS) entry which is preliminary data.</text>
</comment>
<evidence type="ECO:0000313" key="1">
    <source>
        <dbReference type="EMBL" id="OWK27758.1"/>
    </source>
</evidence>
<name>A0A245ZDH1_9SPHN</name>
<dbReference type="EMBL" id="NBBI01000010">
    <property type="protein sequence ID" value="OWK27758.1"/>
    <property type="molecule type" value="Genomic_DNA"/>
</dbReference>
<dbReference type="InterPro" id="IPR056238">
    <property type="entry name" value="YunG-like"/>
</dbReference>
<protein>
    <submittedName>
        <fullName evidence="1">Uncharacterized protein</fullName>
    </submittedName>
</protein>
<evidence type="ECO:0000313" key="2">
    <source>
        <dbReference type="Proteomes" id="UP000197290"/>
    </source>
</evidence>
<dbReference type="AlphaFoldDB" id="A0A245ZDH1"/>
<proteinExistence type="predicted"/>
<keyword evidence="2" id="KW-1185">Reference proteome</keyword>